<organism evidence="10 11">
    <name type="scientific">Frischella perrara</name>
    <dbReference type="NCBI Taxonomy" id="1267021"/>
    <lineage>
        <taxon>Bacteria</taxon>
        <taxon>Pseudomonadati</taxon>
        <taxon>Pseudomonadota</taxon>
        <taxon>Gammaproteobacteria</taxon>
        <taxon>Orbales</taxon>
        <taxon>Orbaceae</taxon>
        <taxon>Frischella</taxon>
    </lineage>
</organism>
<feature type="transmembrane region" description="Helical" evidence="8">
    <location>
        <begin position="25"/>
        <end position="46"/>
    </location>
</feature>
<evidence type="ECO:0000256" key="8">
    <source>
        <dbReference type="SAM" id="Phobius"/>
    </source>
</evidence>
<dbReference type="InterPro" id="IPR011701">
    <property type="entry name" value="MFS"/>
</dbReference>
<evidence type="ECO:0000259" key="9">
    <source>
        <dbReference type="PROSITE" id="PS50850"/>
    </source>
</evidence>
<accession>A0A0A7S015</accession>
<feature type="transmembrane region" description="Helical" evidence="8">
    <location>
        <begin position="348"/>
        <end position="368"/>
    </location>
</feature>
<feature type="transmembrane region" description="Helical" evidence="8">
    <location>
        <begin position="291"/>
        <end position="311"/>
    </location>
</feature>
<keyword evidence="4 8" id="KW-0812">Transmembrane</keyword>
<comment type="subcellular location">
    <subcellularLocation>
        <location evidence="1">Cell membrane</location>
        <topology evidence="1">Multi-pass membrane protein</topology>
    </subcellularLocation>
</comment>
<feature type="transmembrane region" description="Helical" evidence="8">
    <location>
        <begin position="198"/>
        <end position="217"/>
    </location>
</feature>
<gene>
    <name evidence="10" type="ORF">FPB0191_00394</name>
</gene>
<feature type="transmembrane region" description="Helical" evidence="8">
    <location>
        <begin position="125"/>
        <end position="151"/>
    </location>
</feature>
<dbReference type="InterPro" id="IPR036259">
    <property type="entry name" value="MFS_trans_sf"/>
</dbReference>
<dbReference type="EMBL" id="CP009056">
    <property type="protein sequence ID" value="AJA44232.1"/>
    <property type="molecule type" value="Genomic_DNA"/>
</dbReference>
<evidence type="ECO:0000313" key="11">
    <source>
        <dbReference type="Proteomes" id="UP000030901"/>
    </source>
</evidence>
<dbReference type="OrthoDB" id="3690818at2"/>
<name>A0A0A7S015_FRIPE</name>
<keyword evidence="2" id="KW-0813">Transport</keyword>
<feature type="domain" description="Major facilitator superfamily (MFS) profile" evidence="9">
    <location>
        <begin position="24"/>
        <end position="442"/>
    </location>
</feature>
<feature type="transmembrane region" description="Helical" evidence="8">
    <location>
        <begin position="388"/>
        <end position="405"/>
    </location>
</feature>
<keyword evidence="3" id="KW-1003">Cell membrane</keyword>
<evidence type="ECO:0000313" key="10">
    <source>
        <dbReference type="EMBL" id="AJA44232.1"/>
    </source>
</evidence>
<dbReference type="Pfam" id="PF07690">
    <property type="entry name" value="MFS_1"/>
    <property type="match status" value="1"/>
</dbReference>
<dbReference type="PANTHER" id="PTHR43528:SF7">
    <property type="entry name" value="MFS TRANSPORTER"/>
    <property type="match status" value="1"/>
</dbReference>
<feature type="transmembrane region" description="Helical" evidence="8">
    <location>
        <begin position="417"/>
        <end position="439"/>
    </location>
</feature>
<evidence type="ECO:0000256" key="5">
    <source>
        <dbReference type="ARBA" id="ARBA00022847"/>
    </source>
</evidence>
<evidence type="ECO:0000256" key="6">
    <source>
        <dbReference type="ARBA" id="ARBA00022989"/>
    </source>
</evidence>
<dbReference type="GO" id="GO:0015293">
    <property type="term" value="F:symporter activity"/>
    <property type="evidence" value="ECO:0007669"/>
    <property type="project" value="UniProtKB-KW"/>
</dbReference>
<protein>
    <submittedName>
        <fullName evidence="10">Arabinose efflux permease</fullName>
    </submittedName>
</protein>
<dbReference type="HOGENOM" id="CLU_001265_39_0_6"/>
<keyword evidence="11" id="KW-1185">Reference proteome</keyword>
<sequence length="448" mass="49102">MSKSEIITEEQSCSRHLTKNDIKTLSLSSLGGTLEFYDFVIYALYVDQIVAPLFFPNSLSDFTRQLFAWGIFAAGYLVRPVGGIIMAHFGDKVGRKRMFTLSVALMALPTFIIGILPTYETIGMLAPILLLVMRMLQGAAIGGEMPGAWVFIAEHTPKKRYGFAVGTLTSGITGGILLGFLITIIIDKFFTKTDILDYAWRIPFIIGGIFGIISVYLRRFLSETPIFRELASRKALEKNIPVITVIKNHKFACLLVAILTWSLSTTIMVGVLITPGRILGGLYELPSIDCRIAGCIVALTLTLGCILFGWLEDKIGTTFNMLIAWGGLAIVSLYFYATLSKDISIDLLYIHCAIFGLFTGAIATLPIVGTRAFPPKIRYSGLSFSYNLAYAIFSAITPTLTLYLLNPAHVLGENAYLGAGIYISFVAILGVMVGFIPLAKQGWQETTK</sequence>
<evidence type="ECO:0000256" key="2">
    <source>
        <dbReference type="ARBA" id="ARBA00022448"/>
    </source>
</evidence>
<evidence type="ECO:0000256" key="1">
    <source>
        <dbReference type="ARBA" id="ARBA00004651"/>
    </source>
</evidence>
<keyword evidence="5" id="KW-0769">Symport</keyword>
<evidence type="ECO:0000256" key="3">
    <source>
        <dbReference type="ARBA" id="ARBA00022475"/>
    </source>
</evidence>
<dbReference type="AlphaFoldDB" id="A0A0A7S015"/>
<feature type="transmembrane region" description="Helical" evidence="8">
    <location>
        <begin position="251"/>
        <end position="271"/>
    </location>
</feature>
<dbReference type="PROSITE" id="PS50850">
    <property type="entry name" value="MFS"/>
    <property type="match status" value="1"/>
</dbReference>
<reference evidence="10 11" key="1">
    <citation type="journal article" date="2014" name="Appl. Environ. Microbiol.">
        <title>Gut symbionts from distinct hosts exhibit genotoxic activity via divergent colibactin biosynthetic pathways.</title>
        <authorList>
            <person name="Engel P."/>
            <person name="Vizcaino M.I."/>
            <person name="Crawford J.M."/>
        </authorList>
    </citation>
    <scope>NUCLEOTIDE SEQUENCE [LARGE SCALE GENOMIC DNA]</scope>
    <source>
        <strain evidence="10 11">PEB0191</strain>
    </source>
</reference>
<feature type="transmembrane region" description="Helical" evidence="8">
    <location>
        <begin position="318"/>
        <end position="336"/>
    </location>
</feature>
<dbReference type="InterPro" id="IPR020846">
    <property type="entry name" value="MFS_dom"/>
</dbReference>
<evidence type="ECO:0000256" key="7">
    <source>
        <dbReference type="ARBA" id="ARBA00023136"/>
    </source>
</evidence>
<dbReference type="FunFam" id="1.20.1250.20:FF:000001">
    <property type="entry name" value="Dicarboxylate MFS transporter"/>
    <property type="match status" value="1"/>
</dbReference>
<dbReference type="RefSeq" id="WP_052236688.1">
    <property type="nucleotide sequence ID" value="NZ_CALYQC010000051.1"/>
</dbReference>
<keyword evidence="7 8" id="KW-0472">Membrane</keyword>
<feature type="transmembrane region" description="Helical" evidence="8">
    <location>
        <begin position="99"/>
        <end position="119"/>
    </location>
</feature>
<feature type="transmembrane region" description="Helical" evidence="8">
    <location>
        <begin position="163"/>
        <end position="186"/>
    </location>
</feature>
<feature type="transmembrane region" description="Helical" evidence="8">
    <location>
        <begin position="66"/>
        <end position="87"/>
    </location>
</feature>
<dbReference type="KEGG" id="fpp:FPB0191_00394"/>
<dbReference type="Gene3D" id="1.20.1250.20">
    <property type="entry name" value="MFS general substrate transporter like domains"/>
    <property type="match status" value="2"/>
</dbReference>
<dbReference type="Proteomes" id="UP000030901">
    <property type="component" value="Chromosome"/>
</dbReference>
<dbReference type="GO" id="GO:0005886">
    <property type="term" value="C:plasma membrane"/>
    <property type="evidence" value="ECO:0007669"/>
    <property type="project" value="UniProtKB-SubCell"/>
</dbReference>
<dbReference type="InterPro" id="IPR051084">
    <property type="entry name" value="H+-coupled_symporters"/>
</dbReference>
<proteinExistence type="predicted"/>
<dbReference type="SUPFAM" id="SSF103473">
    <property type="entry name" value="MFS general substrate transporter"/>
    <property type="match status" value="1"/>
</dbReference>
<dbReference type="PANTHER" id="PTHR43528">
    <property type="entry name" value="ALPHA-KETOGLUTARATE PERMEASE"/>
    <property type="match status" value="1"/>
</dbReference>
<evidence type="ECO:0000256" key="4">
    <source>
        <dbReference type="ARBA" id="ARBA00022692"/>
    </source>
</evidence>
<keyword evidence="6 8" id="KW-1133">Transmembrane helix</keyword>